<accession>A0ABQ2LBI8</accession>
<evidence type="ECO:0000313" key="1">
    <source>
        <dbReference type="EMBL" id="GGO09375.1"/>
    </source>
</evidence>
<reference evidence="2" key="1">
    <citation type="journal article" date="2019" name="Int. J. Syst. Evol. Microbiol.">
        <title>The Global Catalogue of Microorganisms (GCM) 10K type strain sequencing project: providing services to taxonomists for standard genome sequencing and annotation.</title>
        <authorList>
            <consortium name="The Broad Institute Genomics Platform"/>
            <consortium name="The Broad Institute Genome Sequencing Center for Infectious Disease"/>
            <person name="Wu L."/>
            <person name="Ma J."/>
        </authorList>
    </citation>
    <scope>NUCLEOTIDE SEQUENCE [LARGE SCALE GENOMIC DNA]</scope>
    <source>
        <strain evidence="2">CGMCC 1.6964</strain>
    </source>
</reference>
<proteinExistence type="predicted"/>
<sequence>MVGVEKPALDAGFFVLFRLGEYTVLGSRTAGLQYSDVLEVNKGSMLGWRKCFLCATINK</sequence>
<dbReference type="EMBL" id="BMLN01000019">
    <property type="protein sequence ID" value="GGO09375.1"/>
    <property type="molecule type" value="Genomic_DNA"/>
</dbReference>
<evidence type="ECO:0000313" key="2">
    <source>
        <dbReference type="Proteomes" id="UP000606653"/>
    </source>
</evidence>
<organism evidence="1 2">
    <name type="scientific">Saccharibacillus kuerlensis</name>
    <dbReference type="NCBI Taxonomy" id="459527"/>
    <lineage>
        <taxon>Bacteria</taxon>
        <taxon>Bacillati</taxon>
        <taxon>Bacillota</taxon>
        <taxon>Bacilli</taxon>
        <taxon>Bacillales</taxon>
        <taxon>Paenibacillaceae</taxon>
        <taxon>Saccharibacillus</taxon>
    </lineage>
</organism>
<gene>
    <name evidence="1" type="ORF">GCM10010969_39760</name>
</gene>
<protein>
    <submittedName>
        <fullName evidence="1">Uncharacterized protein</fullName>
    </submittedName>
</protein>
<comment type="caution">
    <text evidence="1">The sequence shown here is derived from an EMBL/GenBank/DDBJ whole genome shotgun (WGS) entry which is preliminary data.</text>
</comment>
<name>A0ABQ2LBI8_9BACL</name>
<keyword evidence="2" id="KW-1185">Reference proteome</keyword>
<dbReference type="Proteomes" id="UP000606653">
    <property type="component" value="Unassembled WGS sequence"/>
</dbReference>